<gene>
    <name evidence="2" type="ORF">KVV02_002600</name>
</gene>
<comment type="caution">
    <text evidence="2">The sequence shown here is derived from an EMBL/GenBank/DDBJ whole genome shotgun (WGS) entry which is preliminary data.</text>
</comment>
<feature type="region of interest" description="Disordered" evidence="1">
    <location>
        <begin position="1"/>
        <end position="38"/>
    </location>
</feature>
<reference evidence="2" key="1">
    <citation type="submission" date="2021-07" db="EMBL/GenBank/DDBJ databases">
        <title>Draft genome of Mortierella alpina, strain LL118, isolated from an aspen leaf litter sample.</title>
        <authorList>
            <person name="Yang S."/>
            <person name="Vinatzer B.A."/>
        </authorList>
    </citation>
    <scope>NUCLEOTIDE SEQUENCE</scope>
    <source>
        <strain evidence="2">LL118</strain>
    </source>
</reference>
<dbReference type="EMBL" id="JAIFTL010000599">
    <property type="protein sequence ID" value="KAG9319132.1"/>
    <property type="molecule type" value="Genomic_DNA"/>
</dbReference>
<evidence type="ECO:0000313" key="3">
    <source>
        <dbReference type="Proteomes" id="UP000717515"/>
    </source>
</evidence>
<dbReference type="PANTHER" id="PTHR31027">
    <property type="entry name" value="NUCLEAR SEGREGATION PROTEIN BFR1"/>
    <property type="match status" value="1"/>
</dbReference>
<dbReference type="Proteomes" id="UP000717515">
    <property type="component" value="Unassembled WGS sequence"/>
</dbReference>
<dbReference type="GO" id="GO:0008298">
    <property type="term" value="P:intracellular mRNA localization"/>
    <property type="evidence" value="ECO:0007669"/>
    <property type="project" value="TreeGrafter"/>
</dbReference>
<name>A0A9P8CU33_MORAP</name>
<dbReference type="PANTHER" id="PTHR31027:SF2">
    <property type="entry name" value="LEBERCILIN DOMAIN-CONTAINING PROTEIN"/>
    <property type="match status" value="1"/>
</dbReference>
<dbReference type="GO" id="GO:1990904">
    <property type="term" value="C:ribonucleoprotein complex"/>
    <property type="evidence" value="ECO:0007669"/>
    <property type="project" value="TreeGrafter"/>
</dbReference>
<evidence type="ECO:0008006" key="4">
    <source>
        <dbReference type="Google" id="ProtNLM"/>
    </source>
</evidence>
<evidence type="ECO:0000313" key="2">
    <source>
        <dbReference type="EMBL" id="KAG9319132.1"/>
    </source>
</evidence>
<proteinExistence type="predicted"/>
<dbReference type="GO" id="GO:0005783">
    <property type="term" value="C:endoplasmic reticulum"/>
    <property type="evidence" value="ECO:0007669"/>
    <property type="project" value="TreeGrafter"/>
</dbReference>
<organism evidence="2 3">
    <name type="scientific">Mortierella alpina</name>
    <name type="common">Oleaginous fungus</name>
    <name type="synonym">Mortierella renispora</name>
    <dbReference type="NCBI Taxonomy" id="64518"/>
    <lineage>
        <taxon>Eukaryota</taxon>
        <taxon>Fungi</taxon>
        <taxon>Fungi incertae sedis</taxon>
        <taxon>Mucoromycota</taxon>
        <taxon>Mortierellomycotina</taxon>
        <taxon>Mortierellomycetes</taxon>
        <taxon>Mortierellales</taxon>
        <taxon>Mortierellaceae</taxon>
        <taxon>Mortierella</taxon>
    </lineage>
</organism>
<sequence>MSITEIASSTTTASTAGHDDTAQKKARSFVKKPNQEEKTKALKEIDDKLARLRPQLDAVREAIASVADKKEVDPRTSLRKRLSGLREQHAASKKCKQAKVDELNVLNAALKKKIADLKAIHDKLPYKTSEAVDAQISTLTKQVESGKIKLVEEKRFLNEISTLTKSKKSVAAAQAQQAAIDEDKKAIASLREAIHDQASSAQSDEYNAIQAQVDEITKVKDEVWKKRNELFDERTRLQKEIEVEYQRKKTVNDEYFAAVREHSKFLQEEQVRKREEFQQKKQLDLEEKRLAIAKEERDLAEIPAFQTEITTCDSVYKYLLQFSHDQKRMTDEVRASGGSPTQAAGANIRQADMMANVPAGVMLAKKADKIEEVFFVYNAKSKKKKGLKEKKKEAASLTLPLAIVEQLVELKISVPTSSADVGKALDALSEMSSTFKVNQAKATAENKRQAEERIAKLALSSLQSIDYVVEQTDIVAEIEATPCM</sequence>
<feature type="compositionally biased region" description="Low complexity" evidence="1">
    <location>
        <begin position="7"/>
        <end position="16"/>
    </location>
</feature>
<protein>
    <recommendedName>
        <fullName evidence="4">Nuclear segregation protein BFR1</fullName>
    </recommendedName>
</protein>
<dbReference type="GO" id="GO:0003729">
    <property type="term" value="F:mRNA binding"/>
    <property type="evidence" value="ECO:0007669"/>
    <property type="project" value="TreeGrafter"/>
</dbReference>
<dbReference type="InterPro" id="IPR039604">
    <property type="entry name" value="Bfr1"/>
</dbReference>
<evidence type="ECO:0000256" key="1">
    <source>
        <dbReference type="SAM" id="MobiDB-lite"/>
    </source>
</evidence>
<accession>A0A9P8CU33</accession>
<dbReference type="GO" id="GO:0042175">
    <property type="term" value="C:nuclear outer membrane-endoplasmic reticulum membrane network"/>
    <property type="evidence" value="ECO:0007669"/>
    <property type="project" value="TreeGrafter"/>
</dbReference>
<dbReference type="AlphaFoldDB" id="A0A9P8CU33"/>